<organism evidence="1 2">
    <name type="scientific">Rhizophagus irregularis</name>
    <dbReference type="NCBI Taxonomy" id="588596"/>
    <lineage>
        <taxon>Eukaryota</taxon>
        <taxon>Fungi</taxon>
        <taxon>Fungi incertae sedis</taxon>
        <taxon>Mucoromycota</taxon>
        <taxon>Glomeromycotina</taxon>
        <taxon>Glomeromycetes</taxon>
        <taxon>Glomerales</taxon>
        <taxon>Glomeraceae</taxon>
        <taxon>Rhizophagus</taxon>
    </lineage>
</organism>
<name>A0A2I1GUB3_9GLOM</name>
<gene>
    <name evidence="1" type="ORF">RhiirA4_466561</name>
</gene>
<dbReference type="VEuPathDB" id="FungiDB:RhiirFUN_022949"/>
<protein>
    <submittedName>
        <fullName evidence="1">Uncharacterized protein</fullName>
    </submittedName>
</protein>
<evidence type="ECO:0000313" key="2">
    <source>
        <dbReference type="Proteomes" id="UP000234323"/>
    </source>
</evidence>
<accession>A0A2I1GUB3</accession>
<sequence>MEFNSLFRRYFKELKDDSLDKEDDEFAENIHVINTSTPSLSPLQVLFQQGVPQDAADWSNSDSVYNWIITLITLKRSSEIATPKVYFCFNPLSPPLFPIANLCILSVSGAKFPLQGRDETMRILLNGTRKSRFLQEIPTLLREHAENYMNDDDLLNRIKYRMYAINVTFGNGTPA</sequence>
<proteinExistence type="predicted"/>
<keyword evidence="2" id="KW-1185">Reference proteome</keyword>
<dbReference type="Proteomes" id="UP000234323">
    <property type="component" value="Unassembled WGS sequence"/>
</dbReference>
<comment type="caution">
    <text evidence="1">The sequence shown here is derived from an EMBL/GenBank/DDBJ whole genome shotgun (WGS) entry which is preliminary data.</text>
</comment>
<evidence type="ECO:0000313" key="1">
    <source>
        <dbReference type="EMBL" id="PKY50206.1"/>
    </source>
</evidence>
<dbReference type="EMBL" id="LLXI01000840">
    <property type="protein sequence ID" value="PKY50206.1"/>
    <property type="molecule type" value="Genomic_DNA"/>
</dbReference>
<dbReference type="VEuPathDB" id="FungiDB:FUN_009752"/>
<dbReference type="AlphaFoldDB" id="A0A2I1GUB3"/>
<reference evidence="1 2" key="1">
    <citation type="submission" date="2015-10" db="EMBL/GenBank/DDBJ databases">
        <title>Genome analyses suggest a sexual origin of heterokaryosis in a supposedly ancient asexual fungus.</title>
        <authorList>
            <person name="Ropars J."/>
            <person name="Sedzielewska K."/>
            <person name="Noel J."/>
            <person name="Charron P."/>
            <person name="Farinelli L."/>
            <person name="Marton T."/>
            <person name="Kruger M."/>
            <person name="Pelin A."/>
            <person name="Brachmann A."/>
            <person name="Corradi N."/>
        </authorList>
    </citation>
    <scope>NUCLEOTIDE SEQUENCE [LARGE SCALE GENOMIC DNA]</scope>
    <source>
        <strain evidence="1 2">A4</strain>
    </source>
</reference>